<protein>
    <submittedName>
        <fullName evidence="2">Glycosyltransferase family 2 protein</fullName>
    </submittedName>
</protein>
<gene>
    <name evidence="2" type="ORF">C9F04_05845</name>
</gene>
<organism evidence="2 3">
    <name type="scientific">Salmonella enterica subsp. enterica serovar Wilhelmsburg</name>
    <dbReference type="NCBI Taxonomy" id="1960126"/>
    <lineage>
        <taxon>Bacteria</taxon>
        <taxon>Pseudomonadati</taxon>
        <taxon>Pseudomonadota</taxon>
        <taxon>Gammaproteobacteria</taxon>
        <taxon>Enterobacterales</taxon>
        <taxon>Enterobacteriaceae</taxon>
        <taxon>Salmonella</taxon>
    </lineage>
</organism>
<dbReference type="InterPro" id="IPR040492">
    <property type="entry name" value="GlfT2_N"/>
</dbReference>
<name>A0A659QTU7_SALET</name>
<reference evidence="2 3" key="1">
    <citation type="submission" date="2018-03" db="EMBL/GenBank/DDBJ databases">
        <title>Non-Typhoidal Salmonella genome sequencing and assembly.</title>
        <authorList>
            <person name="Matchawe C."/>
        </authorList>
    </citation>
    <scope>NUCLEOTIDE SEQUENCE [LARGE SCALE GENOMIC DNA]</scope>
    <source>
        <strain evidence="2 3">32eva</strain>
    </source>
</reference>
<dbReference type="Proteomes" id="UP000297749">
    <property type="component" value="Unassembled WGS sequence"/>
</dbReference>
<dbReference type="InterPro" id="IPR029044">
    <property type="entry name" value="Nucleotide-diphossugar_trans"/>
</dbReference>
<evidence type="ECO:0000313" key="3">
    <source>
        <dbReference type="Proteomes" id="UP000297749"/>
    </source>
</evidence>
<dbReference type="GO" id="GO:0016740">
    <property type="term" value="F:transferase activity"/>
    <property type="evidence" value="ECO:0007669"/>
    <property type="project" value="UniProtKB-KW"/>
</dbReference>
<comment type="caution">
    <text evidence="2">The sequence shown here is derived from an EMBL/GenBank/DDBJ whole genome shotgun (WGS) entry which is preliminary data.</text>
</comment>
<dbReference type="EMBL" id="PYKF01000221">
    <property type="protein sequence ID" value="TGC89975.1"/>
    <property type="molecule type" value="Genomic_DNA"/>
</dbReference>
<evidence type="ECO:0000313" key="2">
    <source>
        <dbReference type="EMBL" id="TGC89975.1"/>
    </source>
</evidence>
<dbReference type="Pfam" id="PF17994">
    <property type="entry name" value="Glft2_N"/>
    <property type="match status" value="1"/>
</dbReference>
<sequence>MYFLLQKVILPNIDLCTEEQLYFRTQGGKYNYTSRNLLVPRHKVAYFDTFFNAFSIKKWKKYTTLTSLFLRVNIIGRGTITVRHKENGVIRVLKQIDFKSSCNISDEIEIEIEIDISKINFGYIYVEWQSDEDSVLNGFEFLTKDHVSKSSMALVITTYNRKEAVTKTINRINKTLLTQSEFKDRFKLIVVNNGEAINHPSGNGIIVINNENLGASGGVKRGFIDSAIINDDKQLRNMDE</sequence>
<accession>A0A659QTU7</accession>
<feature type="domain" description="Galactofuranosyltransferase GlfT2 N-terminal" evidence="1">
    <location>
        <begin position="5"/>
        <end position="136"/>
    </location>
</feature>
<feature type="non-terminal residue" evidence="2">
    <location>
        <position position="240"/>
    </location>
</feature>
<evidence type="ECO:0000259" key="1">
    <source>
        <dbReference type="Pfam" id="PF17994"/>
    </source>
</evidence>
<proteinExistence type="predicted"/>
<dbReference type="Gene3D" id="3.90.550.60">
    <property type="match status" value="1"/>
</dbReference>
<dbReference type="AlphaFoldDB" id="A0A659QTU7"/>
<dbReference type="SUPFAM" id="SSF53448">
    <property type="entry name" value="Nucleotide-diphospho-sugar transferases"/>
    <property type="match status" value="1"/>
</dbReference>
<keyword evidence="2" id="KW-0808">Transferase</keyword>